<sequence>MESSSRSDQEVSGDFHAYQIISSTRADASTAFTVRAPSNTAMRTSTNIVASPSQNGPKSQAAPSSSSRQPLPPPLVTGTAVNHDDTPYVLRKTRRKPVRYRD</sequence>
<organism evidence="2 3">
    <name type="scientific">Caenorhabditis japonica</name>
    <dbReference type="NCBI Taxonomy" id="281687"/>
    <lineage>
        <taxon>Eukaryota</taxon>
        <taxon>Metazoa</taxon>
        <taxon>Ecdysozoa</taxon>
        <taxon>Nematoda</taxon>
        <taxon>Chromadorea</taxon>
        <taxon>Rhabditida</taxon>
        <taxon>Rhabditina</taxon>
        <taxon>Rhabditomorpha</taxon>
        <taxon>Rhabditoidea</taxon>
        <taxon>Rhabditidae</taxon>
        <taxon>Peloderinae</taxon>
        <taxon>Caenorhabditis</taxon>
    </lineage>
</organism>
<name>A0A8R1EC97_CAEJA</name>
<feature type="compositionally biased region" description="Basic residues" evidence="1">
    <location>
        <begin position="91"/>
        <end position="102"/>
    </location>
</feature>
<reference evidence="2" key="2">
    <citation type="submission" date="2022-06" db="UniProtKB">
        <authorList>
            <consortium name="EnsemblMetazoa"/>
        </authorList>
    </citation>
    <scope>IDENTIFICATION</scope>
    <source>
        <strain evidence="2">DF5081</strain>
    </source>
</reference>
<accession>A0A8R1EC97</accession>
<keyword evidence="3" id="KW-1185">Reference proteome</keyword>
<feature type="compositionally biased region" description="Low complexity" evidence="1">
    <location>
        <begin position="59"/>
        <end position="69"/>
    </location>
</feature>
<dbReference type="Proteomes" id="UP000005237">
    <property type="component" value="Unassembled WGS sequence"/>
</dbReference>
<evidence type="ECO:0000313" key="2">
    <source>
        <dbReference type="EnsemblMetazoa" id="CJA32070.1"/>
    </source>
</evidence>
<evidence type="ECO:0000256" key="1">
    <source>
        <dbReference type="SAM" id="MobiDB-lite"/>
    </source>
</evidence>
<feature type="compositionally biased region" description="Polar residues" evidence="1">
    <location>
        <begin position="37"/>
        <end position="58"/>
    </location>
</feature>
<proteinExistence type="predicted"/>
<protein>
    <submittedName>
        <fullName evidence="2">Uncharacterized protein</fullName>
    </submittedName>
</protein>
<reference evidence="3" key="1">
    <citation type="submission" date="2010-08" db="EMBL/GenBank/DDBJ databases">
        <authorList>
            <consortium name="Caenorhabditis japonica Sequencing Consortium"/>
            <person name="Wilson R.K."/>
        </authorList>
    </citation>
    <scope>NUCLEOTIDE SEQUENCE [LARGE SCALE GENOMIC DNA]</scope>
    <source>
        <strain evidence="3">DF5081</strain>
    </source>
</reference>
<dbReference type="EnsemblMetazoa" id="CJA32070.1">
    <property type="protein sequence ID" value="CJA32070.1"/>
    <property type="gene ID" value="WBGene00207917"/>
</dbReference>
<evidence type="ECO:0000313" key="3">
    <source>
        <dbReference type="Proteomes" id="UP000005237"/>
    </source>
</evidence>
<feature type="region of interest" description="Disordered" evidence="1">
    <location>
        <begin position="37"/>
        <end position="102"/>
    </location>
</feature>